<dbReference type="EMBL" id="CP017704">
    <property type="protein sequence ID" value="ASS93283.1"/>
    <property type="molecule type" value="Genomic_DNA"/>
</dbReference>
<organism evidence="1 2">
    <name type="scientific">Peribacillus simplex NBRC 15720 = DSM 1321</name>
    <dbReference type="NCBI Taxonomy" id="1349754"/>
    <lineage>
        <taxon>Bacteria</taxon>
        <taxon>Bacillati</taxon>
        <taxon>Bacillota</taxon>
        <taxon>Bacilli</taxon>
        <taxon>Bacillales</taxon>
        <taxon>Bacillaceae</taxon>
        <taxon>Peribacillus</taxon>
    </lineage>
</organism>
<sequence length="59" mass="7102">MESASFLRPRCQACLFWFLKKVPEVIDESRQRYGMFGESIGYCAFQMKFLRFSVIIRRK</sequence>
<gene>
    <name evidence="1" type="ORF">BS1321_04465</name>
</gene>
<dbReference type="AlphaFoldDB" id="A0A223EDJ8"/>
<accession>A0A223EDJ8</accession>
<reference evidence="1 2" key="1">
    <citation type="submission" date="2016-10" db="EMBL/GenBank/DDBJ databases">
        <title>The whole genome sequencing and assembly of Bacillus simplex DSM 1321 strain.</title>
        <authorList>
            <person name="Park M.-K."/>
            <person name="Lee Y.-J."/>
            <person name="Yi H."/>
            <person name="Bahn Y.-S."/>
            <person name="Kim J.F."/>
            <person name="Lee D.-W."/>
        </authorList>
    </citation>
    <scope>NUCLEOTIDE SEQUENCE [LARGE SCALE GENOMIC DNA]</scope>
    <source>
        <strain evidence="1 2">DSM 1321</strain>
    </source>
</reference>
<evidence type="ECO:0000313" key="2">
    <source>
        <dbReference type="Proteomes" id="UP000214618"/>
    </source>
</evidence>
<protein>
    <submittedName>
        <fullName evidence="1">Uncharacterized protein</fullName>
    </submittedName>
</protein>
<name>A0A223EDJ8_9BACI</name>
<evidence type="ECO:0000313" key="1">
    <source>
        <dbReference type="EMBL" id="ASS93283.1"/>
    </source>
</evidence>
<dbReference type="Proteomes" id="UP000214618">
    <property type="component" value="Chromosome"/>
</dbReference>
<proteinExistence type="predicted"/>